<dbReference type="InterPro" id="IPR005941">
    <property type="entry name" value="DapE_proteobac"/>
</dbReference>
<dbReference type="OrthoDB" id="9809784at2"/>
<dbReference type="SUPFAM" id="SSF53187">
    <property type="entry name" value="Zn-dependent exopeptidases"/>
    <property type="match status" value="1"/>
</dbReference>
<comment type="pathway">
    <text evidence="1 15">Amino-acid biosynthesis; L-lysine biosynthesis via DAP pathway; LL-2,6-diaminopimelate from (S)-tetrahydrodipicolinate (succinylase route): step 3/3.</text>
</comment>
<dbReference type="Gene3D" id="3.40.630.10">
    <property type="entry name" value="Zn peptidases"/>
    <property type="match status" value="2"/>
</dbReference>
<dbReference type="RefSeq" id="WP_081130035.1">
    <property type="nucleotide sequence ID" value="NZ_DAHXOC010000026.1"/>
</dbReference>
<dbReference type="CDD" id="cd03891">
    <property type="entry name" value="M20_DapE_proteobac"/>
    <property type="match status" value="1"/>
</dbReference>
<keyword evidence="11 15" id="KW-0457">Lysine biosynthesis</keyword>
<dbReference type="PANTHER" id="PTHR43808:SF31">
    <property type="entry name" value="N-ACETYL-L-CITRULLINE DEACETYLASE"/>
    <property type="match status" value="1"/>
</dbReference>
<dbReference type="InterPro" id="IPR036264">
    <property type="entry name" value="Bact_exopeptidase_dim_dom"/>
</dbReference>
<feature type="binding site" evidence="15">
    <location>
        <position position="134"/>
    </location>
    <ligand>
        <name>Zn(2+)</name>
        <dbReference type="ChEBI" id="CHEBI:29105"/>
        <label>2</label>
    </ligand>
</feature>
<keyword evidence="10 15" id="KW-0220">Diaminopimelate biosynthesis</keyword>
<feature type="binding site" evidence="15">
    <location>
        <position position="162"/>
    </location>
    <ligand>
        <name>Zn(2+)</name>
        <dbReference type="ChEBI" id="CHEBI:29105"/>
        <label>1</label>
    </ligand>
</feature>
<evidence type="ECO:0000256" key="6">
    <source>
        <dbReference type="ARBA" id="ARBA00022605"/>
    </source>
</evidence>
<feature type="binding site" evidence="15">
    <location>
        <position position="99"/>
    </location>
    <ligand>
        <name>Zn(2+)</name>
        <dbReference type="ChEBI" id="CHEBI:29105"/>
        <label>1</label>
    </ligand>
</feature>
<organism evidence="17 18">
    <name type="scientific">Metallibacterium scheffleri</name>
    <dbReference type="NCBI Taxonomy" id="993689"/>
    <lineage>
        <taxon>Bacteria</taxon>
        <taxon>Pseudomonadati</taxon>
        <taxon>Pseudomonadota</taxon>
        <taxon>Gammaproteobacteria</taxon>
        <taxon>Lysobacterales</taxon>
        <taxon>Rhodanobacteraceae</taxon>
        <taxon>Metallibacterium</taxon>
    </lineage>
</organism>
<dbReference type="GO" id="GO:0008270">
    <property type="term" value="F:zinc ion binding"/>
    <property type="evidence" value="ECO:0007669"/>
    <property type="project" value="UniProtKB-UniRule"/>
</dbReference>
<evidence type="ECO:0000256" key="7">
    <source>
        <dbReference type="ARBA" id="ARBA00022723"/>
    </source>
</evidence>
<feature type="active site" description="Proton acceptor" evidence="15">
    <location>
        <position position="133"/>
    </location>
</feature>
<dbReference type="GO" id="GO:0050897">
    <property type="term" value="F:cobalt ion binding"/>
    <property type="evidence" value="ECO:0007669"/>
    <property type="project" value="UniProtKB-UniRule"/>
</dbReference>
<dbReference type="Proteomes" id="UP000307749">
    <property type="component" value="Unassembled WGS sequence"/>
</dbReference>
<evidence type="ECO:0000256" key="2">
    <source>
        <dbReference type="ARBA" id="ARBA00006746"/>
    </source>
</evidence>
<comment type="similarity">
    <text evidence="2 15">Belongs to the peptidase M20A family. DapE subfamily.</text>
</comment>
<feature type="domain" description="Peptidase M20 dimerisation" evidence="16">
    <location>
        <begin position="175"/>
        <end position="282"/>
    </location>
</feature>
<keyword evidence="9 15" id="KW-0862">Zinc</keyword>
<dbReference type="Pfam" id="PF01546">
    <property type="entry name" value="Peptidase_M20"/>
    <property type="match status" value="1"/>
</dbReference>
<keyword evidence="7 15" id="KW-0479">Metal-binding</keyword>
<evidence type="ECO:0000256" key="5">
    <source>
        <dbReference type="ARBA" id="ARBA00022391"/>
    </source>
</evidence>
<evidence type="ECO:0000256" key="10">
    <source>
        <dbReference type="ARBA" id="ARBA00022915"/>
    </source>
</evidence>
<evidence type="ECO:0000256" key="8">
    <source>
        <dbReference type="ARBA" id="ARBA00022801"/>
    </source>
</evidence>
<evidence type="ECO:0000256" key="12">
    <source>
        <dbReference type="ARBA" id="ARBA00023285"/>
    </source>
</evidence>
<evidence type="ECO:0000256" key="13">
    <source>
        <dbReference type="ARBA" id="ARBA00031891"/>
    </source>
</evidence>
<keyword evidence="6 15" id="KW-0028">Amino-acid biosynthesis</keyword>
<dbReference type="InterPro" id="IPR002933">
    <property type="entry name" value="Peptidase_M20"/>
</dbReference>
<proteinExistence type="inferred from homology"/>
<keyword evidence="12 15" id="KW-0170">Cobalt</keyword>
<evidence type="ECO:0000256" key="9">
    <source>
        <dbReference type="ARBA" id="ARBA00022833"/>
    </source>
</evidence>
<dbReference type="HAMAP" id="MF_01690">
    <property type="entry name" value="DapE"/>
    <property type="match status" value="1"/>
</dbReference>
<name>A0A4S3KG30_9GAMM</name>
<feature type="binding site" evidence="15">
    <location>
        <position position="99"/>
    </location>
    <ligand>
        <name>Zn(2+)</name>
        <dbReference type="ChEBI" id="CHEBI:29105"/>
        <label>2</label>
    </ligand>
</feature>
<feature type="binding site" evidence="15">
    <location>
        <position position="348"/>
    </location>
    <ligand>
        <name>Zn(2+)</name>
        <dbReference type="ChEBI" id="CHEBI:29105"/>
        <label>2</label>
    </ligand>
</feature>
<sequence length="377" mass="40522">MSDVVELAQELIRRRSVTPDDAGCQALLAARLARAGFRCTALPFGEVENLWATHGGDGPVLVFLGHTDVVPSGPESAWASPPFEPVVRDGRLYGRGAADMKGSVAAMCVALEDFVARHAHHAGSVALLLTSDEEGIAEHGVRRVAQHFRESGQRIDWCVVGEPSSRERLGDLIRIGRRGSLTGTLRVRGVQGHVAYPEKARNPIHQAAPALAELAAMRWDAGNLAFPPTSFQISNLNAGTGADNVIPGTLQAVFNFRHGTASTPEELRARLESVLRRHGLDYQIDWRQSGTPFLTQDGPLRRAVCAVLQQQLGIKPELSTGGGTSDGRFIAPLGAEVVELGPLNASIHKVDEHIALDELERLPGLFSAIAERLLVTP</sequence>
<dbReference type="GO" id="GO:0008777">
    <property type="term" value="F:acetylornithine deacetylase activity"/>
    <property type="evidence" value="ECO:0007669"/>
    <property type="project" value="TreeGrafter"/>
</dbReference>
<evidence type="ECO:0000259" key="16">
    <source>
        <dbReference type="Pfam" id="PF07687"/>
    </source>
</evidence>
<dbReference type="STRING" id="993689.GCA_002077135_03039"/>
<dbReference type="PANTHER" id="PTHR43808">
    <property type="entry name" value="ACETYLORNITHINE DEACETYLASE"/>
    <property type="match status" value="1"/>
</dbReference>
<feature type="active site" evidence="15">
    <location>
        <position position="68"/>
    </location>
</feature>
<protein>
    <recommendedName>
        <fullName evidence="5 15">Succinyl-diaminopimelate desuccinylase</fullName>
        <shortName evidence="15">SDAP desuccinylase</shortName>
        <ecNumber evidence="4 15">3.5.1.18</ecNumber>
    </recommendedName>
    <alternativeName>
        <fullName evidence="13 15">N-succinyl-LL-2,6-diaminoheptanedioate amidohydrolase</fullName>
    </alternativeName>
</protein>
<evidence type="ECO:0000313" key="18">
    <source>
        <dbReference type="Proteomes" id="UP000307749"/>
    </source>
</evidence>
<evidence type="ECO:0000256" key="1">
    <source>
        <dbReference type="ARBA" id="ARBA00005130"/>
    </source>
</evidence>
<gene>
    <name evidence="15" type="primary">dapE</name>
    <name evidence="17" type="ORF">B1806_14705</name>
</gene>
<dbReference type="NCBIfam" id="NF009557">
    <property type="entry name" value="PRK13009.1"/>
    <property type="match status" value="1"/>
</dbReference>
<evidence type="ECO:0000256" key="14">
    <source>
        <dbReference type="ARBA" id="ARBA00051301"/>
    </source>
</evidence>
<dbReference type="FunFam" id="3.40.630.10:FF:000005">
    <property type="entry name" value="Succinyl-diaminopimelate desuccinylase"/>
    <property type="match status" value="1"/>
</dbReference>
<dbReference type="GO" id="GO:0009014">
    <property type="term" value="F:succinyl-diaminopimelate desuccinylase activity"/>
    <property type="evidence" value="ECO:0007669"/>
    <property type="project" value="UniProtKB-UniRule"/>
</dbReference>
<evidence type="ECO:0000313" key="17">
    <source>
        <dbReference type="EMBL" id="THD07567.1"/>
    </source>
</evidence>
<dbReference type="GO" id="GO:0019877">
    <property type="term" value="P:diaminopimelate biosynthetic process"/>
    <property type="evidence" value="ECO:0007669"/>
    <property type="project" value="UniProtKB-UniRule"/>
</dbReference>
<comment type="function">
    <text evidence="15">Catalyzes the hydrolysis of N-succinyl-L,L-diaminopimelic acid (SDAP), forming succinate and LL-2,6-diaminopimelate (DAP), an intermediate involved in the bacterial biosynthesis of lysine and meso-diaminopimelic acid, an essential component of bacterial cell walls.</text>
</comment>
<dbReference type="UniPathway" id="UPA00034">
    <property type="reaction ID" value="UER00021"/>
</dbReference>
<keyword evidence="8 15" id="KW-0378">Hydrolase</keyword>
<evidence type="ECO:0000256" key="4">
    <source>
        <dbReference type="ARBA" id="ARBA00011921"/>
    </source>
</evidence>
<comment type="catalytic activity">
    <reaction evidence="14 15">
        <text>N-succinyl-(2S,6S)-2,6-diaminopimelate + H2O = (2S,6S)-2,6-diaminopimelate + succinate</text>
        <dbReference type="Rhea" id="RHEA:22608"/>
        <dbReference type="ChEBI" id="CHEBI:15377"/>
        <dbReference type="ChEBI" id="CHEBI:30031"/>
        <dbReference type="ChEBI" id="CHEBI:57609"/>
        <dbReference type="ChEBI" id="CHEBI:58087"/>
        <dbReference type="EC" id="3.5.1.18"/>
    </reaction>
</comment>
<comment type="cofactor">
    <cofactor evidence="15">
        <name>Zn(2+)</name>
        <dbReference type="ChEBI" id="CHEBI:29105"/>
    </cofactor>
    <cofactor evidence="15">
        <name>Co(2+)</name>
        <dbReference type="ChEBI" id="CHEBI:48828"/>
    </cofactor>
    <text evidence="15">Binds 2 Zn(2+) or Co(2+) ions per subunit.</text>
</comment>
<dbReference type="Pfam" id="PF07687">
    <property type="entry name" value="M20_dimer"/>
    <property type="match status" value="1"/>
</dbReference>
<reference evidence="17 18" key="1">
    <citation type="submission" date="2017-02" db="EMBL/GenBank/DDBJ databases">
        <title>Whole genome sequencing of Metallibacterium scheffleri DSM 24874 (T).</title>
        <authorList>
            <person name="Kumar S."/>
            <person name="Patil P."/>
            <person name="Patil P.B."/>
        </authorList>
    </citation>
    <scope>NUCLEOTIDE SEQUENCE [LARGE SCALE GENOMIC DNA]</scope>
    <source>
        <strain evidence="17 18">DSM 24874</strain>
    </source>
</reference>
<accession>A0A4S3KG30</accession>
<comment type="caution">
    <text evidence="17">The sequence shown here is derived from an EMBL/GenBank/DDBJ whole genome shotgun (WGS) entry which is preliminary data.</text>
</comment>
<dbReference type="InterPro" id="IPR050072">
    <property type="entry name" value="Peptidase_M20A"/>
</dbReference>
<comment type="subunit">
    <text evidence="3 15">Homodimer.</text>
</comment>
<evidence type="ECO:0000256" key="15">
    <source>
        <dbReference type="HAMAP-Rule" id="MF_01690"/>
    </source>
</evidence>
<dbReference type="EC" id="3.5.1.18" evidence="4 15"/>
<dbReference type="GO" id="GO:0009089">
    <property type="term" value="P:lysine biosynthetic process via diaminopimelate"/>
    <property type="evidence" value="ECO:0007669"/>
    <property type="project" value="UniProtKB-UniRule"/>
</dbReference>
<evidence type="ECO:0000256" key="11">
    <source>
        <dbReference type="ARBA" id="ARBA00023154"/>
    </source>
</evidence>
<dbReference type="SUPFAM" id="SSF55031">
    <property type="entry name" value="Bacterial exopeptidase dimerisation domain"/>
    <property type="match status" value="1"/>
</dbReference>
<dbReference type="InterPro" id="IPR011650">
    <property type="entry name" value="Peptidase_M20_dimer"/>
</dbReference>
<dbReference type="EMBL" id="MWQO01000059">
    <property type="protein sequence ID" value="THD07567.1"/>
    <property type="molecule type" value="Genomic_DNA"/>
</dbReference>
<dbReference type="GO" id="GO:0006526">
    <property type="term" value="P:L-arginine biosynthetic process"/>
    <property type="evidence" value="ECO:0007669"/>
    <property type="project" value="TreeGrafter"/>
</dbReference>
<evidence type="ECO:0000256" key="3">
    <source>
        <dbReference type="ARBA" id="ARBA00011738"/>
    </source>
</evidence>
<dbReference type="NCBIfam" id="TIGR01246">
    <property type="entry name" value="dapE_proteo"/>
    <property type="match status" value="1"/>
</dbReference>
<dbReference type="AlphaFoldDB" id="A0A4S3KG30"/>
<keyword evidence="18" id="KW-1185">Reference proteome</keyword>
<feature type="binding site" evidence="15">
    <location>
        <position position="66"/>
    </location>
    <ligand>
        <name>Zn(2+)</name>
        <dbReference type="ChEBI" id="CHEBI:29105"/>
        <label>1</label>
    </ligand>
</feature>